<dbReference type="InterPro" id="IPR037701">
    <property type="entry name" value="Pom152"/>
</dbReference>
<keyword evidence="2" id="KW-1133">Transmembrane helix</keyword>
<evidence type="ECO:0000259" key="7">
    <source>
        <dbReference type="Pfam" id="PF24527"/>
    </source>
</evidence>
<evidence type="ECO:0000259" key="6">
    <source>
        <dbReference type="Pfam" id="PF24519"/>
    </source>
</evidence>
<evidence type="ECO:0000259" key="3">
    <source>
        <dbReference type="Pfam" id="PF23664"/>
    </source>
</evidence>
<evidence type="ECO:0000256" key="1">
    <source>
        <dbReference type="SAM" id="MobiDB-lite"/>
    </source>
</evidence>
<accession>A0A484G559</accession>
<feature type="region of interest" description="Disordered" evidence="1">
    <location>
        <begin position="42"/>
        <end position="62"/>
    </location>
</feature>
<evidence type="ECO:0000313" key="9">
    <source>
        <dbReference type="Proteomes" id="UP000014480"/>
    </source>
</evidence>
<feature type="domain" description="Nucleoporin POM152 immunoglobulin-like" evidence="3">
    <location>
        <begin position="633"/>
        <end position="736"/>
    </location>
</feature>
<dbReference type="GO" id="GO:0006999">
    <property type="term" value="P:nuclear pore organization"/>
    <property type="evidence" value="ECO:0007669"/>
    <property type="project" value="TreeGrafter"/>
</dbReference>
<organism evidence="8 9">
    <name type="scientific">Colletotrichum orbiculare (strain 104-T / ATCC 96160 / CBS 514.97 / LARS 414 / MAFF 240422)</name>
    <name type="common">Cucumber anthracnose fungus</name>
    <name type="synonym">Colletotrichum lagenarium</name>
    <dbReference type="NCBI Taxonomy" id="1213857"/>
    <lineage>
        <taxon>Eukaryota</taxon>
        <taxon>Fungi</taxon>
        <taxon>Dikarya</taxon>
        <taxon>Ascomycota</taxon>
        <taxon>Pezizomycotina</taxon>
        <taxon>Sordariomycetes</taxon>
        <taxon>Hypocreomycetidae</taxon>
        <taxon>Glomerellales</taxon>
        <taxon>Glomerellaceae</taxon>
        <taxon>Colletotrichum</taxon>
        <taxon>Colletotrichum orbiculare species complex</taxon>
    </lineage>
</organism>
<feature type="domain" description="Nucleoporin POM152 Ig-like" evidence="5">
    <location>
        <begin position="525"/>
        <end position="629"/>
    </location>
</feature>
<evidence type="ECO:0000259" key="5">
    <source>
        <dbReference type="Pfam" id="PF24312"/>
    </source>
</evidence>
<feature type="domain" description="Nucleoporin POM152 N-terminal transmembrane" evidence="4">
    <location>
        <begin position="139"/>
        <end position="224"/>
    </location>
</feature>
<dbReference type="InterPro" id="IPR056540">
    <property type="entry name" value="TMD_POM152"/>
</dbReference>
<feature type="domain" description="Nucleoporin POM152 Ig-like" evidence="5">
    <location>
        <begin position="836"/>
        <end position="922"/>
    </location>
</feature>
<protein>
    <submittedName>
        <fullName evidence="8">Nucleoporin POM152</fullName>
    </submittedName>
</protein>
<sequence>MLIRYGCFYRARLDVAGIISVLEALGIAGNLTQCWPSLPLEDSHDDEIQTTTTKTTKQQSDEAVILRHAMTATPRQRTGGFPQTPATAAPRRSRRQESDPNASISSPAAARSGALPPVPENASRGAAQTQPVIPLTVLDAPQQRFYACAIYVALVAWRFYDWIKLVEDNDTSAWHFLKWVFIDFGFLFGLPEMRIPWLEMSQPVVTAIFLFHAFFNFMLMFNIPLPLQPWLVGFLKVFYDREVAVSEHTVKVSSILHNHSLIMGRQIINILPEGSAVLNFEQTPFCIGEGRDTVRLPVQFNATIPAEMELIRLDLDTNQQETIKLSSREVRKIAKQIKDQTAESNPAAHVIEYTIKKTGVYRLGKVLDEYKLEVQRSTKDTYVVPCPKATFRTSENIVRCIRDLSDLLVDVVGTPPLKIQYSRTKNGKDASFHFQSLQPEDYTSPMLASPSSQLTLADDDDISWVKPQSVAVRLNETLESAGEWQYAVDAVEDVFGNIQKYSKTEDTDPQTRPKHVVRNFQVKQRPRASLQGCDLRNPVKIAKGDQAKLPVKFSIDGKATDDTSHDLVWEFSPIDTLTNSGDHGSKISVGSYSAKNSHDRPAVSEPGLYTLKSVTSGSCEGEVQEPSSCLLLNPLEPQLSLHAEEIPDKCAGNSVGLRVDLDLIGTPPFQVRYDVENQNGHIRKERVDVSGLRQQIELRPTAAGHHKYVFKQIDDAIYKGRILSGPSMVLETDVKPAASAAIQRPTGAMSACLEQEVEADILFLGDPPFSLEWELVHDGKRKSERASGIEASSYTIQTKPLAKGGEYTLALNSVQDKSGCRTFLKDELKISVRRQRPRAQFGLLENKRNVMTLENDKVNLPLRLQGEGPWTVSYRNTEVSGVVLQKTASNANDVLSVKARGTYEIVDVSDKQCPGTVDPQASNFDVDWYPRPELSLVKSDTITSEAGVFVKRDVCEGDIDSFEINLKGASPYHVEYNLHHKPFQGSGSTSLKMKDLTLNRASLGMDTSKPGEYTYKFSALADNLYDSDKNFHSLTLMQRVNAKPAASFVRPGQSFKYCKTEQDSEDTIPISLSGVAPFYVEIEIKHHSGTVPETYRISAIQTSSYGIHIPRQYLRLGIQHVRIREVRDARGCQKKYDIGVPPVQVHLYDAPAIYPLESRGDYCVGERIAYTLSGTPPFEIWYHFQGYQRKAKSGTTNFRRIAESPGDFTITSISDKASECRASVDLTKTIHPLPAVKISRGRQTRVDIHEGNEVEILFEFWGTPPFEFTYTRSSNARKGQKSVVLETRHDVSYESSKIIRASQEGTYEVVAIKDKFCAFSTQQVAESSKDQKMLQH</sequence>
<dbReference type="Pfam" id="PF24312">
    <property type="entry name" value="Ig-like_POM152"/>
    <property type="match status" value="3"/>
</dbReference>
<dbReference type="GO" id="GO:0006606">
    <property type="term" value="P:protein import into nucleus"/>
    <property type="evidence" value="ECO:0007669"/>
    <property type="project" value="TreeGrafter"/>
</dbReference>
<dbReference type="EMBL" id="AMCV02000003">
    <property type="protein sequence ID" value="TDZ25000.1"/>
    <property type="molecule type" value="Genomic_DNA"/>
</dbReference>
<dbReference type="Pfam" id="PF24527">
    <property type="entry name" value="Ig-like_Pom152_9"/>
    <property type="match status" value="1"/>
</dbReference>
<dbReference type="STRING" id="1213857.A0A484G559"/>
<evidence type="ECO:0000313" key="8">
    <source>
        <dbReference type="EMBL" id="TDZ25000.1"/>
    </source>
</evidence>
<feature type="domain" description="Nucleoporin POM152 Ig-like" evidence="5">
    <location>
        <begin position="1236"/>
        <end position="1323"/>
    </location>
</feature>
<dbReference type="PANTHER" id="PTHR28206">
    <property type="entry name" value="NUCLEOPORIN POM152"/>
    <property type="match status" value="1"/>
</dbReference>
<name>A0A484G559_COLOR</name>
<evidence type="ECO:0000259" key="4">
    <source>
        <dbReference type="Pfam" id="PF24097"/>
    </source>
</evidence>
<dbReference type="InterPro" id="IPR056541">
    <property type="entry name" value="Ig-like_POM152"/>
</dbReference>
<feature type="compositionally biased region" description="Low complexity" evidence="1">
    <location>
        <begin position="49"/>
        <end position="58"/>
    </location>
</feature>
<dbReference type="GO" id="GO:0017056">
    <property type="term" value="F:structural constituent of nuclear pore"/>
    <property type="evidence" value="ECO:0007669"/>
    <property type="project" value="InterPro"/>
</dbReference>
<dbReference type="Pfam" id="PF24097">
    <property type="entry name" value="TMD_POM152"/>
    <property type="match status" value="1"/>
</dbReference>
<reference evidence="9" key="1">
    <citation type="journal article" date="2013" name="New Phytol.">
        <title>Comparative genomic and transcriptomic analyses reveal the hemibiotrophic stage shift of Colletotrichum fungi.</title>
        <authorList>
            <person name="Gan P."/>
            <person name="Ikeda K."/>
            <person name="Irieda H."/>
            <person name="Narusaka M."/>
            <person name="O'Connell R.J."/>
            <person name="Narusaka Y."/>
            <person name="Takano Y."/>
            <person name="Kubo Y."/>
            <person name="Shirasu K."/>
        </authorList>
    </citation>
    <scope>NUCLEOTIDE SEQUENCE [LARGE SCALE GENOMIC DNA]</scope>
    <source>
        <strain evidence="9">104-T / ATCC 96160 / CBS 514.97 / LARS 414 / MAFF 240422</strain>
    </source>
</reference>
<dbReference type="InterPro" id="IPR056542">
    <property type="entry name" value="Ig-like_POM152_1st"/>
</dbReference>
<dbReference type="Pfam" id="PF23664">
    <property type="entry name" value="Ig_Pom152"/>
    <property type="match status" value="2"/>
</dbReference>
<dbReference type="Pfam" id="PF24519">
    <property type="entry name" value="Ig-like_Pom152_1"/>
    <property type="match status" value="1"/>
</dbReference>
<feature type="region of interest" description="Disordered" evidence="1">
    <location>
        <begin position="74"/>
        <end position="126"/>
    </location>
</feature>
<keyword evidence="2" id="KW-0812">Transmembrane</keyword>
<feature type="domain" description="Nucleoporin POM152 ninth Ig-like" evidence="7">
    <location>
        <begin position="1151"/>
        <end position="1228"/>
    </location>
</feature>
<reference evidence="9" key="2">
    <citation type="journal article" date="2019" name="Mol. Plant Microbe Interact.">
        <title>Genome sequence resources for four phytopathogenic fungi from the Colletotrichum orbiculare species complex.</title>
        <authorList>
            <person name="Gan P."/>
            <person name="Tsushima A."/>
            <person name="Narusaka M."/>
            <person name="Narusaka Y."/>
            <person name="Takano Y."/>
            <person name="Kubo Y."/>
            <person name="Shirasu K."/>
        </authorList>
    </citation>
    <scope>GENOME REANNOTATION</scope>
    <source>
        <strain evidence="9">104-T / ATCC 96160 / CBS 514.97 / LARS 414 / MAFF 240422</strain>
    </source>
</reference>
<keyword evidence="9" id="KW-1185">Reference proteome</keyword>
<feature type="domain" description="Nucleoporin POM152 immunoglobulin-like" evidence="3">
    <location>
        <begin position="952"/>
        <end position="1042"/>
    </location>
</feature>
<dbReference type="GO" id="GO:0070762">
    <property type="term" value="C:nuclear pore transmembrane ring"/>
    <property type="evidence" value="ECO:0007669"/>
    <property type="project" value="TreeGrafter"/>
</dbReference>
<proteinExistence type="predicted"/>
<dbReference type="Proteomes" id="UP000014480">
    <property type="component" value="Unassembled WGS sequence"/>
</dbReference>
<dbReference type="InterPro" id="IPR056544">
    <property type="entry name" value="Ig_POM152"/>
</dbReference>
<feature type="domain" description="Nucleoporin POM152 first Ig-like" evidence="6">
    <location>
        <begin position="275"/>
        <end position="383"/>
    </location>
</feature>
<evidence type="ECO:0000256" key="2">
    <source>
        <dbReference type="SAM" id="Phobius"/>
    </source>
</evidence>
<feature type="transmembrane region" description="Helical" evidence="2">
    <location>
        <begin position="203"/>
        <end position="221"/>
    </location>
</feature>
<comment type="caution">
    <text evidence="8">The sequence shown here is derived from an EMBL/GenBank/DDBJ whole genome shotgun (WGS) entry which is preliminary data.</text>
</comment>
<gene>
    <name evidence="8" type="primary">POM152</name>
    <name evidence="8" type="ORF">Cob_v002076</name>
</gene>
<dbReference type="PANTHER" id="PTHR28206:SF1">
    <property type="entry name" value="NUCLEOPORIN POM152"/>
    <property type="match status" value="1"/>
</dbReference>
<dbReference type="InterPro" id="IPR056543">
    <property type="entry name" value="Ig-like_POM152_9th"/>
</dbReference>
<keyword evidence="2" id="KW-0472">Membrane</keyword>
<dbReference type="OrthoDB" id="5529162at2759"/>